<sequence>MSEPQPTTDNKPSYPSGNNKVFLEQLQIGVTIIVAIFGAYTSWQATIAARNSTEIQTRLREQAQENQRVQKFVELIQAQLDNLAGADITKAKIALVSLYNLAGDDQEKRILFTIPISSQNKELTQTISGLILDDESVTDEFKGYIRDKLSRLQTAQNPETEFYSTAEIANRPDKELLQKLTEEQSNVQGWIYLGRVRSGGEMLEDDKTINQDRIPQPQTKAETITSINLRDRGTRLASIKGIIPPNSTLEVEEITTVTIDENNETVWAKISLDSAE</sequence>
<evidence type="ECO:0000256" key="1">
    <source>
        <dbReference type="SAM" id="Phobius"/>
    </source>
</evidence>
<dbReference type="Proteomes" id="UP001231370">
    <property type="component" value="Unassembled WGS sequence"/>
</dbReference>
<organism evidence="2 3">
    <name type="scientific">Roseofilum halophilum BLCC-M91</name>
    <dbReference type="NCBI Taxonomy" id="3022259"/>
    <lineage>
        <taxon>Bacteria</taxon>
        <taxon>Bacillati</taxon>
        <taxon>Cyanobacteriota</taxon>
        <taxon>Cyanophyceae</taxon>
        <taxon>Desertifilales</taxon>
        <taxon>Desertifilaceae</taxon>
        <taxon>Roseofilum</taxon>
        <taxon>Roseofilum halophilum</taxon>
    </lineage>
</organism>
<protein>
    <recommendedName>
        <fullName evidence="4">SH3b domain-containing protein</fullName>
    </recommendedName>
</protein>
<dbReference type="RefSeq" id="WP_283763864.1">
    <property type="nucleotide sequence ID" value="NZ_JAQPOK010000129.1"/>
</dbReference>
<keyword evidence="3" id="KW-1185">Reference proteome</keyword>
<accession>A0ABT7BQJ3</accession>
<evidence type="ECO:0008006" key="4">
    <source>
        <dbReference type="Google" id="ProtNLM"/>
    </source>
</evidence>
<proteinExistence type="predicted"/>
<gene>
    <name evidence="2" type="ORF">PJF56_17015</name>
</gene>
<reference evidence="2 3" key="1">
    <citation type="submission" date="2023-01" db="EMBL/GenBank/DDBJ databases">
        <title>Novel diversity within Roseofilum (Cyanobacteria; Desertifilaceae) from marine benthic mats with descriptions of four novel species.</title>
        <authorList>
            <person name="Wang Y."/>
            <person name="Berthold D.E."/>
            <person name="Hu J."/>
            <person name="Lefler F.W."/>
            <person name="Laughinghouse H.D. IV."/>
        </authorList>
    </citation>
    <scope>NUCLEOTIDE SEQUENCE [LARGE SCALE GENOMIC DNA]</scope>
    <source>
        <strain evidence="2 3">BLCC-M91</strain>
    </source>
</reference>
<keyword evidence="1" id="KW-0812">Transmembrane</keyword>
<evidence type="ECO:0000313" key="3">
    <source>
        <dbReference type="Proteomes" id="UP001231370"/>
    </source>
</evidence>
<keyword evidence="1" id="KW-0472">Membrane</keyword>
<dbReference type="EMBL" id="JAQPOK010000129">
    <property type="protein sequence ID" value="MDJ1180563.1"/>
    <property type="molecule type" value="Genomic_DNA"/>
</dbReference>
<evidence type="ECO:0000313" key="2">
    <source>
        <dbReference type="EMBL" id="MDJ1180563.1"/>
    </source>
</evidence>
<name>A0ABT7BQJ3_9CYAN</name>
<keyword evidence="1" id="KW-1133">Transmembrane helix</keyword>
<comment type="caution">
    <text evidence="2">The sequence shown here is derived from an EMBL/GenBank/DDBJ whole genome shotgun (WGS) entry which is preliminary data.</text>
</comment>
<feature type="transmembrane region" description="Helical" evidence="1">
    <location>
        <begin position="21"/>
        <end position="43"/>
    </location>
</feature>